<dbReference type="InterPro" id="IPR019984">
    <property type="entry name" value="Ribosomal_uS17_bact/chlr"/>
</dbReference>
<dbReference type="Pfam" id="PF00366">
    <property type="entry name" value="Ribosomal_S17"/>
    <property type="match status" value="1"/>
</dbReference>
<evidence type="ECO:0000256" key="6">
    <source>
        <dbReference type="HAMAP-Rule" id="MF_01345"/>
    </source>
</evidence>
<comment type="subunit">
    <text evidence="6">Part of the 30S ribosomal subunit.</text>
</comment>
<keyword evidence="2 6" id="KW-0699">rRNA-binding</keyword>
<dbReference type="GO" id="GO:0003735">
    <property type="term" value="F:structural constituent of ribosome"/>
    <property type="evidence" value="ECO:0007669"/>
    <property type="project" value="UniProtKB-UniRule"/>
</dbReference>
<dbReference type="EMBL" id="JACHGW010000002">
    <property type="protein sequence ID" value="MBB6051047.1"/>
    <property type="molecule type" value="Genomic_DNA"/>
</dbReference>
<dbReference type="Proteomes" id="UP000520814">
    <property type="component" value="Unassembled WGS sequence"/>
</dbReference>
<keyword evidence="4 6" id="KW-0689">Ribosomal protein</keyword>
<evidence type="ECO:0000256" key="4">
    <source>
        <dbReference type="ARBA" id="ARBA00022980"/>
    </source>
</evidence>
<dbReference type="HAMAP" id="MF_01345_B">
    <property type="entry name" value="Ribosomal_uS17_B"/>
    <property type="match status" value="1"/>
</dbReference>
<evidence type="ECO:0000256" key="1">
    <source>
        <dbReference type="ARBA" id="ARBA00010254"/>
    </source>
</evidence>
<dbReference type="InterPro" id="IPR012340">
    <property type="entry name" value="NA-bd_OB-fold"/>
</dbReference>
<keyword evidence="9" id="KW-1185">Reference proteome</keyword>
<dbReference type="CDD" id="cd00364">
    <property type="entry name" value="Ribosomal_uS17"/>
    <property type="match status" value="1"/>
</dbReference>
<evidence type="ECO:0000313" key="9">
    <source>
        <dbReference type="Proteomes" id="UP000520814"/>
    </source>
</evidence>
<reference evidence="8 9" key="1">
    <citation type="submission" date="2020-08" db="EMBL/GenBank/DDBJ databases">
        <title>Genomic Encyclopedia of Type Strains, Phase IV (KMG-IV): sequencing the most valuable type-strain genomes for metagenomic binning, comparative biology and taxonomic classification.</title>
        <authorList>
            <person name="Goeker M."/>
        </authorList>
    </citation>
    <scope>NUCLEOTIDE SEQUENCE [LARGE SCALE GENOMIC DNA]</scope>
    <source>
        <strain evidence="8 9">DSM 23562</strain>
    </source>
</reference>
<dbReference type="GO" id="GO:0019843">
    <property type="term" value="F:rRNA binding"/>
    <property type="evidence" value="ECO:0007669"/>
    <property type="project" value="UniProtKB-UniRule"/>
</dbReference>
<dbReference type="GO" id="GO:0006412">
    <property type="term" value="P:translation"/>
    <property type="evidence" value="ECO:0007669"/>
    <property type="project" value="UniProtKB-UniRule"/>
</dbReference>
<dbReference type="NCBIfam" id="TIGR03635">
    <property type="entry name" value="uS17_bact"/>
    <property type="match status" value="1"/>
</dbReference>
<dbReference type="PRINTS" id="PR00973">
    <property type="entry name" value="RIBOSOMALS17"/>
</dbReference>
<dbReference type="Gene3D" id="2.40.50.140">
    <property type="entry name" value="Nucleic acid-binding proteins"/>
    <property type="match status" value="1"/>
</dbReference>
<dbReference type="RefSeq" id="WP_184197128.1">
    <property type="nucleotide sequence ID" value="NZ_JACHGW010000002.1"/>
</dbReference>
<accession>A0A7W9W7W8</accession>
<dbReference type="SUPFAM" id="SSF50249">
    <property type="entry name" value="Nucleic acid-binding proteins"/>
    <property type="match status" value="1"/>
</dbReference>
<dbReference type="PANTHER" id="PTHR10744:SF1">
    <property type="entry name" value="SMALL RIBOSOMAL SUBUNIT PROTEIN US17M"/>
    <property type="match status" value="1"/>
</dbReference>
<proteinExistence type="inferred from homology"/>
<name>A0A7W9W7W8_ARMRO</name>
<keyword evidence="3 6" id="KW-0694">RNA-binding</keyword>
<comment type="caution">
    <text evidence="8">The sequence shown here is derived from an EMBL/GenBank/DDBJ whole genome shotgun (WGS) entry which is preliminary data.</text>
</comment>
<evidence type="ECO:0000313" key="8">
    <source>
        <dbReference type="EMBL" id="MBB6051047.1"/>
    </source>
</evidence>
<dbReference type="GO" id="GO:0022627">
    <property type="term" value="C:cytosolic small ribosomal subunit"/>
    <property type="evidence" value="ECO:0007669"/>
    <property type="project" value="UniProtKB-UniRule"/>
</dbReference>
<comment type="function">
    <text evidence="6">One of the primary rRNA binding proteins, it binds specifically to the 5'-end of 16S ribosomal RNA.</text>
</comment>
<dbReference type="InterPro" id="IPR000266">
    <property type="entry name" value="Ribosomal_uS17"/>
</dbReference>
<organism evidence="8 9">
    <name type="scientific">Armatimonas rosea</name>
    <dbReference type="NCBI Taxonomy" id="685828"/>
    <lineage>
        <taxon>Bacteria</taxon>
        <taxon>Bacillati</taxon>
        <taxon>Armatimonadota</taxon>
        <taxon>Armatimonadia</taxon>
        <taxon>Armatimonadales</taxon>
        <taxon>Armatimonadaceae</taxon>
        <taxon>Armatimonas</taxon>
    </lineage>
</organism>
<dbReference type="NCBIfam" id="NF004123">
    <property type="entry name" value="PRK05610.1"/>
    <property type="match status" value="1"/>
</dbReference>
<protein>
    <recommendedName>
        <fullName evidence="6">Small ribosomal subunit protein uS17</fullName>
    </recommendedName>
</protein>
<gene>
    <name evidence="6" type="primary">rpsQ</name>
    <name evidence="8" type="ORF">HNQ39_002838</name>
</gene>
<evidence type="ECO:0000256" key="5">
    <source>
        <dbReference type="ARBA" id="ARBA00023274"/>
    </source>
</evidence>
<evidence type="ECO:0000256" key="3">
    <source>
        <dbReference type="ARBA" id="ARBA00022884"/>
    </source>
</evidence>
<dbReference type="InterPro" id="IPR019979">
    <property type="entry name" value="Ribosomal_uS17_CS"/>
</dbReference>
<keyword evidence="5 6" id="KW-0687">Ribonucleoprotein</keyword>
<dbReference type="AlphaFoldDB" id="A0A7W9W7W8"/>
<dbReference type="PANTHER" id="PTHR10744">
    <property type="entry name" value="40S RIBOSOMAL PROTEIN S11 FAMILY MEMBER"/>
    <property type="match status" value="1"/>
</dbReference>
<dbReference type="PROSITE" id="PS00056">
    <property type="entry name" value="RIBOSOMAL_S17"/>
    <property type="match status" value="1"/>
</dbReference>
<comment type="similarity">
    <text evidence="1 6 7">Belongs to the universal ribosomal protein uS17 family.</text>
</comment>
<evidence type="ECO:0000256" key="2">
    <source>
        <dbReference type="ARBA" id="ARBA00022730"/>
    </source>
</evidence>
<sequence>MAEETVTEATKRGYRKTRQGVVTSDAMDKTIVVTITTLKPHPLYGRTLRRSRAFKAHDETNDAHTGDTVEIMECRPISKEKCWRLVRVIERAK</sequence>
<evidence type="ECO:0000256" key="7">
    <source>
        <dbReference type="RuleBase" id="RU003872"/>
    </source>
</evidence>